<proteinExistence type="predicted"/>
<dbReference type="EMBL" id="CP093345">
    <property type="protein sequence ID" value="WOG92951.1"/>
    <property type="molecule type" value="Genomic_DNA"/>
</dbReference>
<dbReference type="PANTHER" id="PTHR31945:SF15">
    <property type="entry name" value="TRANSCRIPTION FACTOR BHLH61-RELATED"/>
    <property type="match status" value="1"/>
</dbReference>
<evidence type="ECO:0000256" key="4">
    <source>
        <dbReference type="ARBA" id="ARBA00023242"/>
    </source>
</evidence>
<dbReference type="InterPro" id="IPR054502">
    <property type="entry name" value="bHLH-TF_ACT-like_plant"/>
</dbReference>
<dbReference type="InterPro" id="IPR011598">
    <property type="entry name" value="bHLH_dom"/>
</dbReference>
<dbReference type="PANTHER" id="PTHR31945">
    <property type="entry name" value="TRANSCRIPTION FACTOR SCREAM2-RELATED"/>
    <property type="match status" value="1"/>
</dbReference>
<keyword evidence="8" id="KW-1185">Reference proteome</keyword>
<protein>
    <recommendedName>
        <fullName evidence="5">BHLH domain-containing protein</fullName>
    </recommendedName>
</protein>
<sequence>MEQTPHDLLEELVMAPRRFHETKFALSDDHQYFPSTGQWSHDSLLNYNDILESSISYSQLMMLTPRVEPQATSFVSCPSSEIQPYFSSYTPPFQVLDELEPTRGHEVNVHDHYNSRNDISVYDFKETYSCSSSRNVRELSAPSEIPVFSIGSFEDDNRARSKVKKLEGQPSKNLMAERRRRKRLNDRLSMLRSVVPRISKMDRTSILGDTLDYMKELLEKINKLKMQDTQANSDQKNSLGNLEEVNKIGEATAKNTSRFDVRRKEKSTEINISCAGKPGMVLSTLNTMESLGLDIQQCVVSCFNDFTLEASCSEAEEHRRFISDEDLRRALSRNAGYGGRCL</sequence>
<keyword evidence="3" id="KW-0804">Transcription</keyword>
<keyword evidence="2" id="KW-0805">Transcription regulation</keyword>
<dbReference type="InterPro" id="IPR051358">
    <property type="entry name" value="TF_AMS/ICE1/BHLH6-like"/>
</dbReference>
<dbReference type="InterPro" id="IPR036638">
    <property type="entry name" value="HLH_DNA-bd_sf"/>
</dbReference>
<feature type="domain" description="BHLH" evidence="5">
    <location>
        <begin position="168"/>
        <end position="217"/>
    </location>
</feature>
<dbReference type="PROSITE" id="PS50888">
    <property type="entry name" value="BHLH"/>
    <property type="match status" value="1"/>
</dbReference>
<dbReference type="AlphaFoldDB" id="A0A161WTJ0"/>
<evidence type="ECO:0000256" key="3">
    <source>
        <dbReference type="ARBA" id="ARBA00023163"/>
    </source>
</evidence>
<reference evidence="7" key="2">
    <citation type="submission" date="2022-03" db="EMBL/GenBank/DDBJ databases">
        <title>Draft title - Genomic analysis of global carrot germplasm unveils the trajectory of domestication and the origin of high carotenoid orange carrot.</title>
        <authorList>
            <person name="Iorizzo M."/>
            <person name="Ellison S."/>
            <person name="Senalik D."/>
            <person name="Macko-Podgorni A."/>
            <person name="Grzebelus D."/>
            <person name="Bostan H."/>
            <person name="Rolling W."/>
            <person name="Curaba J."/>
            <person name="Simon P."/>
        </authorList>
    </citation>
    <scope>NUCLEOTIDE SEQUENCE</scope>
    <source>
        <tissue evidence="7">Leaf</tissue>
    </source>
</reference>
<dbReference type="SMART" id="SM00353">
    <property type="entry name" value="HLH"/>
    <property type="match status" value="1"/>
</dbReference>
<dbReference type="Pfam" id="PF00010">
    <property type="entry name" value="HLH"/>
    <property type="match status" value="1"/>
</dbReference>
<dbReference type="KEGG" id="dcr:108212509"/>
<gene>
    <name evidence="6" type="ORF">DCAR_010759</name>
    <name evidence="7" type="ORF">DCAR_0312229</name>
</gene>
<evidence type="ECO:0000313" key="8">
    <source>
        <dbReference type="Proteomes" id="UP000077755"/>
    </source>
</evidence>
<dbReference type="Gramene" id="KZN02005">
    <property type="protein sequence ID" value="KZN02005"/>
    <property type="gene ID" value="DCAR_010759"/>
</dbReference>
<evidence type="ECO:0000313" key="7">
    <source>
        <dbReference type="EMBL" id="WOG92951.1"/>
    </source>
</evidence>
<evidence type="ECO:0000256" key="2">
    <source>
        <dbReference type="ARBA" id="ARBA00023015"/>
    </source>
</evidence>
<name>A0A161WTJ0_DAUCS</name>
<dbReference type="OrthoDB" id="752464at2759"/>
<dbReference type="GO" id="GO:0005634">
    <property type="term" value="C:nucleus"/>
    <property type="evidence" value="ECO:0007669"/>
    <property type="project" value="UniProtKB-SubCell"/>
</dbReference>
<dbReference type="SUPFAM" id="SSF47459">
    <property type="entry name" value="HLH, helix-loop-helix DNA-binding domain"/>
    <property type="match status" value="1"/>
</dbReference>
<evidence type="ECO:0000259" key="5">
    <source>
        <dbReference type="PROSITE" id="PS50888"/>
    </source>
</evidence>
<evidence type="ECO:0000313" key="6">
    <source>
        <dbReference type="EMBL" id="KZN02005.1"/>
    </source>
</evidence>
<accession>A0A161WTJ0</accession>
<evidence type="ECO:0000256" key="1">
    <source>
        <dbReference type="ARBA" id="ARBA00004123"/>
    </source>
</evidence>
<dbReference type="GO" id="GO:0046983">
    <property type="term" value="F:protein dimerization activity"/>
    <property type="evidence" value="ECO:0007669"/>
    <property type="project" value="InterPro"/>
</dbReference>
<dbReference type="STRING" id="79200.A0A161WTJ0"/>
<dbReference type="Proteomes" id="UP000077755">
    <property type="component" value="Chromosome 3"/>
</dbReference>
<keyword evidence="4" id="KW-0539">Nucleus</keyword>
<reference evidence="6" key="1">
    <citation type="journal article" date="2016" name="Nat. Genet.">
        <title>A high-quality carrot genome assembly provides new insights into carotenoid accumulation and asterid genome evolution.</title>
        <authorList>
            <person name="Iorizzo M."/>
            <person name="Ellison S."/>
            <person name="Senalik D."/>
            <person name="Zeng P."/>
            <person name="Satapoomin P."/>
            <person name="Huang J."/>
            <person name="Bowman M."/>
            <person name="Iovene M."/>
            <person name="Sanseverino W."/>
            <person name="Cavagnaro P."/>
            <person name="Yildiz M."/>
            <person name="Macko-Podgorni A."/>
            <person name="Moranska E."/>
            <person name="Grzebelus E."/>
            <person name="Grzebelus D."/>
            <person name="Ashrafi H."/>
            <person name="Zheng Z."/>
            <person name="Cheng S."/>
            <person name="Spooner D."/>
            <person name="Van Deynze A."/>
            <person name="Simon P."/>
        </authorList>
    </citation>
    <scope>NUCLEOTIDE SEQUENCE [LARGE SCALE GENOMIC DNA]</scope>
    <source>
        <tissue evidence="6">Leaf</tissue>
    </source>
</reference>
<dbReference type="EMBL" id="LNRQ01000003">
    <property type="protein sequence ID" value="KZN02005.1"/>
    <property type="molecule type" value="Genomic_DNA"/>
</dbReference>
<comment type="subcellular location">
    <subcellularLocation>
        <location evidence="1">Nucleus</location>
    </subcellularLocation>
</comment>
<dbReference type="GO" id="GO:0043565">
    <property type="term" value="F:sequence-specific DNA binding"/>
    <property type="evidence" value="ECO:0007669"/>
    <property type="project" value="TreeGrafter"/>
</dbReference>
<dbReference type="GO" id="GO:0003700">
    <property type="term" value="F:DNA-binding transcription factor activity"/>
    <property type="evidence" value="ECO:0007669"/>
    <property type="project" value="TreeGrafter"/>
</dbReference>
<dbReference type="Pfam" id="PF22754">
    <property type="entry name" value="bHLH-TF_ACT-like_plant"/>
    <property type="match status" value="1"/>
</dbReference>
<organism evidence="6">
    <name type="scientific">Daucus carota subsp. sativus</name>
    <name type="common">Carrot</name>
    <dbReference type="NCBI Taxonomy" id="79200"/>
    <lineage>
        <taxon>Eukaryota</taxon>
        <taxon>Viridiplantae</taxon>
        <taxon>Streptophyta</taxon>
        <taxon>Embryophyta</taxon>
        <taxon>Tracheophyta</taxon>
        <taxon>Spermatophyta</taxon>
        <taxon>Magnoliopsida</taxon>
        <taxon>eudicotyledons</taxon>
        <taxon>Gunneridae</taxon>
        <taxon>Pentapetalae</taxon>
        <taxon>asterids</taxon>
        <taxon>campanulids</taxon>
        <taxon>Apiales</taxon>
        <taxon>Apiaceae</taxon>
        <taxon>Apioideae</taxon>
        <taxon>Scandiceae</taxon>
        <taxon>Daucinae</taxon>
        <taxon>Daucus</taxon>
        <taxon>Daucus sect. Daucus</taxon>
    </lineage>
</organism>
<dbReference type="Gene3D" id="4.10.280.10">
    <property type="entry name" value="Helix-loop-helix DNA-binding domain"/>
    <property type="match status" value="1"/>
</dbReference>